<dbReference type="RefSeq" id="WP_228873869.1">
    <property type="nucleotide sequence ID" value="NZ_JAHUVW010000004.1"/>
</dbReference>
<reference evidence="1 2" key="1">
    <citation type="submission" date="2021-07" db="EMBL/GenBank/DDBJ databases">
        <title>Sequencing Streptomyces halstedii LGO-A4 genome an citrus endophytic actinomycete.</title>
        <authorList>
            <person name="Samborskyy M."/>
            <person name="Scott N."/>
            <person name="Deglau R."/>
            <person name="Dickens S."/>
            <person name="Oliveira L.G."/>
        </authorList>
    </citation>
    <scope>NUCLEOTIDE SEQUENCE [LARGE SCALE GENOMIC DNA]</scope>
    <source>
        <strain evidence="1 2">LGO-A4</strain>
    </source>
</reference>
<protein>
    <submittedName>
        <fullName evidence="1">Uncharacterized protein</fullName>
    </submittedName>
</protein>
<organism evidence="1 2">
    <name type="scientific">Streptomyces halstedii</name>
    <dbReference type="NCBI Taxonomy" id="1944"/>
    <lineage>
        <taxon>Bacteria</taxon>
        <taxon>Bacillati</taxon>
        <taxon>Actinomycetota</taxon>
        <taxon>Actinomycetes</taxon>
        <taxon>Kitasatosporales</taxon>
        <taxon>Streptomycetaceae</taxon>
        <taxon>Streptomyces</taxon>
    </lineage>
</organism>
<sequence length="61" mass="6808">MDKRHTSWRPGEIVPDSGIYECDCGAGHHWSTDVRGHRFPPLPSGCTGHTWSLRTQAHPDA</sequence>
<dbReference type="Proteomes" id="UP000735541">
    <property type="component" value="Unassembled WGS sequence"/>
</dbReference>
<proteinExistence type="predicted"/>
<name>A0ABS6U1S9_STRHA</name>
<gene>
    <name evidence="1" type="ORF">STHAL_32420</name>
</gene>
<dbReference type="EMBL" id="JAHUVW010000004">
    <property type="protein sequence ID" value="MBV7674154.1"/>
    <property type="molecule type" value="Genomic_DNA"/>
</dbReference>
<comment type="caution">
    <text evidence="1">The sequence shown here is derived from an EMBL/GenBank/DDBJ whole genome shotgun (WGS) entry which is preliminary data.</text>
</comment>
<keyword evidence="2" id="KW-1185">Reference proteome</keyword>
<accession>A0ABS6U1S9</accession>
<evidence type="ECO:0000313" key="1">
    <source>
        <dbReference type="EMBL" id="MBV7674154.1"/>
    </source>
</evidence>
<evidence type="ECO:0000313" key="2">
    <source>
        <dbReference type="Proteomes" id="UP000735541"/>
    </source>
</evidence>